<evidence type="ECO:0000256" key="1">
    <source>
        <dbReference type="SAM" id="MobiDB-lite"/>
    </source>
</evidence>
<feature type="region of interest" description="Disordered" evidence="1">
    <location>
        <begin position="889"/>
        <end position="923"/>
    </location>
</feature>
<proteinExistence type="predicted"/>
<sequence length="1036" mass="113603">MADIDTCDTRIMPKQGDQAVISTTSHHLLRATQIVGPESESVPEIRRKGALATPLPYGLQHDDVSQRLLRKRQSLRKQPIRILDFGLDLVSCSQGDLKGRDENRAARASVTDRSVPVKEKLWTTARAKSLGHLGLRAQARRATARNTHRERRPRRFGAFCERDMSHRRARAGGRGEKLGWRCTPPAPHFSQGKPAACPPKRWPWGTSKRTRHVAASAAGREGIAFAQLAYATYASIWSQFINRTAQATKARPSRSQSADRFRALSLLPRTAHLAANGDGTIHFPCLIGLVRASSIFAHQLVSITGPSARCHVSNSAWLTEPCQAQSRSREEPTENWPRPSTECVHSRSRAGKRRKLVISPATRCAPEYCRRAFPYVLRDGGHLLRNVASQRLPVQQYTFCVVSLSAGSTDHSLWFLRPWPGETGRVSIAQARLPLSRKPPFPPIFALSGASTLLDSCCSWRGCQDRLPASIKGPARRAATRHPNSSRHVVRVRWMEIDGTPPASDLTDEQTCEQERLRIVDCVQRLMIGRHQAASWDLLVAGRVWSPRTAGRVAAQHQWRWRLEKHAGHDDHARSRGRPRNNVSSIANCIEHLMFDGVCLEFLMQRAIGSAGCDRGRRGALQCNGGGISRSTEGPPTPRGLRSFLALLSLRLQKGRVGAAEPCPCGGVGVHVARRTSLEACREKTECPPAVWREFAARGACNAQETSTFARLQCAEADVRRHCPGSPSPTAPSVRCGGCARDPETPVTASAKAAADTKCSVLPPELLRSWEGQKVLGAVPLSGNGVERKADARCTILRSRMVDFPSSITFTRNSGTKLNHCVQNNRGHLQIHEAPVSTASAMMSAGFGEKGDKARHQAACLAKRHTSVKSPIACSSLWTMHARGGYGRDCRRVGRGQERGPKIPQHPGPRASQPDGGSPNLGIRIDVTGASGWAESRVTQEEFHSGTGPSALSAGEMNVEVVLLPHETIDITLHSRWGMGARTPVEEKPPARKAEFTHTAPAVWWVHLTLSIDFPLDFPLEERVLPRGDVALISSM</sequence>
<feature type="region of interest" description="Disordered" evidence="1">
    <location>
        <begin position="323"/>
        <end position="345"/>
    </location>
</feature>
<dbReference type="HOGENOM" id="CLU_293375_0_0_1"/>
<organism evidence="2 3">
    <name type="scientific">Ceriporiopsis subvermispora (strain B)</name>
    <name type="common">White-rot fungus</name>
    <name type="synonym">Gelatoporia subvermispora</name>
    <dbReference type="NCBI Taxonomy" id="914234"/>
    <lineage>
        <taxon>Eukaryota</taxon>
        <taxon>Fungi</taxon>
        <taxon>Dikarya</taxon>
        <taxon>Basidiomycota</taxon>
        <taxon>Agaricomycotina</taxon>
        <taxon>Agaricomycetes</taxon>
        <taxon>Polyporales</taxon>
        <taxon>Gelatoporiaceae</taxon>
        <taxon>Gelatoporia</taxon>
    </lineage>
</organism>
<feature type="compositionally biased region" description="Basic and acidic residues" evidence="1">
    <location>
        <begin position="889"/>
        <end position="901"/>
    </location>
</feature>
<protein>
    <submittedName>
        <fullName evidence="2">Uncharacterized protein</fullName>
    </submittedName>
</protein>
<evidence type="ECO:0000313" key="3">
    <source>
        <dbReference type="Proteomes" id="UP000016930"/>
    </source>
</evidence>
<gene>
    <name evidence="2" type="ORF">CERSUDRAFT_126905</name>
</gene>
<accession>M2Q5X8</accession>
<dbReference type="EMBL" id="KB445812">
    <property type="protein sequence ID" value="EMD32233.1"/>
    <property type="molecule type" value="Genomic_DNA"/>
</dbReference>
<keyword evidence="3" id="KW-1185">Reference proteome</keyword>
<evidence type="ECO:0000313" key="2">
    <source>
        <dbReference type="EMBL" id="EMD32233.1"/>
    </source>
</evidence>
<reference evidence="2 3" key="1">
    <citation type="journal article" date="2012" name="Proc. Natl. Acad. Sci. U.S.A.">
        <title>Comparative genomics of Ceriporiopsis subvermispora and Phanerochaete chrysosporium provide insight into selective ligninolysis.</title>
        <authorList>
            <person name="Fernandez-Fueyo E."/>
            <person name="Ruiz-Duenas F.J."/>
            <person name="Ferreira P."/>
            <person name="Floudas D."/>
            <person name="Hibbett D.S."/>
            <person name="Canessa P."/>
            <person name="Larrondo L.F."/>
            <person name="James T.Y."/>
            <person name="Seelenfreund D."/>
            <person name="Lobos S."/>
            <person name="Polanco R."/>
            <person name="Tello M."/>
            <person name="Honda Y."/>
            <person name="Watanabe T."/>
            <person name="Watanabe T."/>
            <person name="Ryu J.S."/>
            <person name="Kubicek C.P."/>
            <person name="Schmoll M."/>
            <person name="Gaskell J."/>
            <person name="Hammel K.E."/>
            <person name="St John F.J."/>
            <person name="Vanden Wymelenberg A."/>
            <person name="Sabat G."/>
            <person name="Splinter BonDurant S."/>
            <person name="Syed K."/>
            <person name="Yadav J.S."/>
            <person name="Doddapaneni H."/>
            <person name="Subramanian V."/>
            <person name="Lavin J.L."/>
            <person name="Oguiza J.A."/>
            <person name="Perez G."/>
            <person name="Pisabarro A.G."/>
            <person name="Ramirez L."/>
            <person name="Santoyo F."/>
            <person name="Master E."/>
            <person name="Coutinho P.M."/>
            <person name="Henrissat B."/>
            <person name="Lombard V."/>
            <person name="Magnuson J.K."/>
            <person name="Kuees U."/>
            <person name="Hori C."/>
            <person name="Igarashi K."/>
            <person name="Samejima M."/>
            <person name="Held B.W."/>
            <person name="Barry K.W."/>
            <person name="LaButti K.M."/>
            <person name="Lapidus A."/>
            <person name="Lindquist E.A."/>
            <person name="Lucas S.M."/>
            <person name="Riley R."/>
            <person name="Salamov A.A."/>
            <person name="Hoffmeister D."/>
            <person name="Schwenk D."/>
            <person name="Hadar Y."/>
            <person name="Yarden O."/>
            <person name="de Vries R.P."/>
            <person name="Wiebenga A."/>
            <person name="Stenlid J."/>
            <person name="Eastwood D."/>
            <person name="Grigoriev I.V."/>
            <person name="Berka R.M."/>
            <person name="Blanchette R.A."/>
            <person name="Kersten P."/>
            <person name="Martinez A.T."/>
            <person name="Vicuna R."/>
            <person name="Cullen D."/>
        </authorList>
    </citation>
    <scope>NUCLEOTIDE SEQUENCE [LARGE SCALE GENOMIC DNA]</scope>
    <source>
        <strain evidence="2 3">B</strain>
    </source>
</reference>
<dbReference type="Proteomes" id="UP000016930">
    <property type="component" value="Unassembled WGS sequence"/>
</dbReference>
<name>M2Q5X8_CERS8</name>
<dbReference type="AlphaFoldDB" id="M2Q5X8"/>